<dbReference type="Proteomes" id="UP000001812">
    <property type="component" value="Chromosome I"/>
</dbReference>
<dbReference type="EMBL" id="CM000832">
    <property type="protein sequence ID" value="EET08585.1"/>
    <property type="molecule type" value="Genomic_DNA"/>
</dbReference>
<feature type="region of interest" description="Disordered" evidence="1">
    <location>
        <begin position="1"/>
        <end position="66"/>
    </location>
</feature>
<evidence type="ECO:0000313" key="2">
    <source>
        <dbReference type="EMBL" id="EET08585.1"/>
    </source>
</evidence>
<name>A0A0E1W5T9_BURPE</name>
<dbReference type="AlphaFoldDB" id="A0A0E1W5T9"/>
<evidence type="ECO:0000256" key="1">
    <source>
        <dbReference type="SAM" id="MobiDB-lite"/>
    </source>
</evidence>
<proteinExistence type="predicted"/>
<reference evidence="2" key="1">
    <citation type="submission" date="2009-05" db="EMBL/GenBank/DDBJ databases">
        <authorList>
            <person name="Harkins D.M."/>
            <person name="DeShazer D."/>
            <person name="Woods D.E."/>
            <person name="Brinkac L.M."/>
            <person name="Brown K.A."/>
            <person name="Hung G.C."/>
            <person name="Tuanyok A."/>
            <person name="Zhang B."/>
            <person name="Nierman W.C."/>
        </authorList>
    </citation>
    <scope>NUCLEOTIDE SEQUENCE [LARGE SCALE GENOMIC DNA]</scope>
    <source>
        <strain evidence="2">1710a</strain>
    </source>
</reference>
<organism evidence="2">
    <name type="scientific">Burkholderia pseudomallei 1710a</name>
    <dbReference type="NCBI Taxonomy" id="320371"/>
    <lineage>
        <taxon>Bacteria</taxon>
        <taxon>Pseudomonadati</taxon>
        <taxon>Pseudomonadota</taxon>
        <taxon>Betaproteobacteria</taxon>
        <taxon>Burkholderiales</taxon>
        <taxon>Burkholderiaceae</taxon>
        <taxon>Burkholderia</taxon>
        <taxon>pseudomallei group</taxon>
    </lineage>
</organism>
<gene>
    <name evidence="2" type="ORF">BURPS1710A_3865</name>
</gene>
<accession>A0A0E1W5T9</accession>
<dbReference type="RefSeq" id="WP_004527712.1">
    <property type="nucleotide sequence ID" value="NZ_CM000832.1"/>
</dbReference>
<dbReference type="HOGENOM" id="CLU_2822820_0_0_4"/>
<protein>
    <submittedName>
        <fullName evidence="2">Uncharacterized protein</fullName>
    </submittedName>
</protein>
<feature type="compositionally biased region" description="Low complexity" evidence="1">
    <location>
        <begin position="39"/>
        <end position="53"/>
    </location>
</feature>
<sequence>MNSSVERKAAPALPCLPSDACHGRHATATADEWQNPETAAAPARAGRGGARAVRPPPTLDTSKIAI</sequence>